<keyword evidence="3" id="KW-1185">Reference proteome</keyword>
<gene>
    <name evidence="2" type="ORF">D0435_00625</name>
</gene>
<feature type="transmembrane region" description="Helical" evidence="1">
    <location>
        <begin position="6"/>
        <end position="24"/>
    </location>
</feature>
<evidence type="ECO:0000313" key="3">
    <source>
        <dbReference type="Proteomes" id="UP000446866"/>
    </source>
</evidence>
<name>A0A845QF40_9FIRM</name>
<accession>A0A845QF40</accession>
<dbReference type="Pfam" id="PF12669">
    <property type="entry name" value="FeoB_associated"/>
    <property type="match status" value="1"/>
</dbReference>
<comment type="caution">
    <text evidence="2">The sequence shown here is derived from an EMBL/GenBank/DDBJ whole genome shotgun (WGS) entry which is preliminary data.</text>
</comment>
<evidence type="ECO:0000313" key="2">
    <source>
        <dbReference type="EMBL" id="NBH60180.1"/>
    </source>
</evidence>
<keyword evidence="1" id="KW-0472">Membrane</keyword>
<reference evidence="2 3" key="1">
    <citation type="submission" date="2018-08" db="EMBL/GenBank/DDBJ databases">
        <title>Murine metabolic-syndrome-specific gut microbial biobank.</title>
        <authorList>
            <person name="Liu C."/>
        </authorList>
    </citation>
    <scope>NUCLEOTIDE SEQUENCE [LARGE SCALE GENOMIC DNA]</scope>
    <source>
        <strain evidence="2 3">28</strain>
    </source>
</reference>
<keyword evidence="1" id="KW-1133">Transmembrane helix</keyword>
<dbReference type="AlphaFoldDB" id="A0A845QF40"/>
<keyword evidence="1" id="KW-0812">Transmembrane</keyword>
<organism evidence="2 3">
    <name type="scientific">Anaerotruncus colihominis</name>
    <dbReference type="NCBI Taxonomy" id="169435"/>
    <lineage>
        <taxon>Bacteria</taxon>
        <taxon>Bacillati</taxon>
        <taxon>Bacillota</taxon>
        <taxon>Clostridia</taxon>
        <taxon>Eubacteriales</taxon>
        <taxon>Oscillospiraceae</taxon>
        <taxon>Anaerotruncus</taxon>
    </lineage>
</organism>
<evidence type="ECO:0000256" key="1">
    <source>
        <dbReference type="SAM" id="Phobius"/>
    </source>
</evidence>
<dbReference type="Proteomes" id="UP000446866">
    <property type="component" value="Unassembled WGS sequence"/>
</dbReference>
<protein>
    <submittedName>
        <fullName evidence="2">FeoB-associated Cys-rich membrane protein</fullName>
    </submittedName>
</protein>
<dbReference type="EMBL" id="QXWK01000001">
    <property type="protein sequence ID" value="NBH60180.1"/>
    <property type="molecule type" value="Genomic_DNA"/>
</dbReference>
<dbReference type="RefSeq" id="WP_160200479.1">
    <property type="nucleotide sequence ID" value="NZ_QXWK01000001.1"/>
</dbReference>
<sequence>MNAATIGVLLIVVILAGLALWSIIKSKKNGGGCAGCDGCGGGCSHCNVEKGN</sequence>
<proteinExistence type="predicted"/>